<proteinExistence type="predicted"/>
<feature type="region of interest" description="Disordered" evidence="1">
    <location>
        <begin position="63"/>
        <end position="83"/>
    </location>
</feature>
<feature type="region of interest" description="Disordered" evidence="1">
    <location>
        <begin position="1"/>
        <end position="42"/>
    </location>
</feature>
<feature type="region of interest" description="Disordered" evidence="1">
    <location>
        <begin position="126"/>
        <end position="172"/>
    </location>
</feature>
<keyword evidence="3" id="KW-1185">Reference proteome</keyword>
<reference evidence="2" key="1">
    <citation type="submission" date="2020-03" db="EMBL/GenBank/DDBJ databases">
        <authorList>
            <person name="Weist P."/>
        </authorList>
    </citation>
    <scope>NUCLEOTIDE SEQUENCE</scope>
</reference>
<feature type="compositionally biased region" description="Low complexity" evidence="1">
    <location>
        <begin position="73"/>
        <end position="83"/>
    </location>
</feature>
<dbReference type="EMBL" id="CADEAL010003335">
    <property type="protein sequence ID" value="CAB1444302.1"/>
    <property type="molecule type" value="Genomic_DNA"/>
</dbReference>
<comment type="caution">
    <text evidence="2">The sequence shown here is derived from an EMBL/GenBank/DDBJ whole genome shotgun (WGS) entry which is preliminary data.</text>
</comment>
<sequence length="172" mass="18879">MRASGKRRRCKALTELGSSATAPLKVPQRPRKVCHHSDEGEEEAVEVRKTELVCMAYFTVPTSNPVPPRTATLPSPLSSSPPLSFNLAPAKIERDRESDLYLGQLRGGISLGQNVVSSCDGGLLQETSRKVEEDEQEQIDDEEREERVTQLSSPKGKREGKEGCRGAEEEGC</sequence>
<evidence type="ECO:0000313" key="3">
    <source>
        <dbReference type="Proteomes" id="UP001153269"/>
    </source>
</evidence>
<evidence type="ECO:0000256" key="1">
    <source>
        <dbReference type="SAM" id="MobiDB-lite"/>
    </source>
</evidence>
<feature type="compositionally biased region" description="Basic residues" evidence="1">
    <location>
        <begin position="1"/>
        <end position="11"/>
    </location>
</feature>
<dbReference type="AlphaFoldDB" id="A0A9N7V7D9"/>
<gene>
    <name evidence="2" type="ORF">PLEPLA_LOCUS32018</name>
</gene>
<name>A0A9N7V7D9_PLEPL</name>
<evidence type="ECO:0000313" key="2">
    <source>
        <dbReference type="EMBL" id="CAB1444302.1"/>
    </source>
</evidence>
<organism evidence="2 3">
    <name type="scientific">Pleuronectes platessa</name>
    <name type="common">European plaice</name>
    <dbReference type="NCBI Taxonomy" id="8262"/>
    <lineage>
        <taxon>Eukaryota</taxon>
        <taxon>Metazoa</taxon>
        <taxon>Chordata</taxon>
        <taxon>Craniata</taxon>
        <taxon>Vertebrata</taxon>
        <taxon>Euteleostomi</taxon>
        <taxon>Actinopterygii</taxon>
        <taxon>Neopterygii</taxon>
        <taxon>Teleostei</taxon>
        <taxon>Neoteleostei</taxon>
        <taxon>Acanthomorphata</taxon>
        <taxon>Carangaria</taxon>
        <taxon>Pleuronectiformes</taxon>
        <taxon>Pleuronectoidei</taxon>
        <taxon>Pleuronectidae</taxon>
        <taxon>Pleuronectes</taxon>
    </lineage>
</organism>
<feature type="compositionally biased region" description="Basic and acidic residues" evidence="1">
    <location>
        <begin position="156"/>
        <end position="172"/>
    </location>
</feature>
<accession>A0A9N7V7D9</accession>
<dbReference type="Proteomes" id="UP001153269">
    <property type="component" value="Unassembled WGS sequence"/>
</dbReference>
<feature type="compositionally biased region" description="Acidic residues" evidence="1">
    <location>
        <begin position="133"/>
        <end position="144"/>
    </location>
</feature>
<protein>
    <submittedName>
        <fullName evidence="2">Uncharacterized protein</fullName>
    </submittedName>
</protein>